<comment type="subcellular location">
    <subcellularLocation>
        <location evidence="1">Membrane</location>
        <topology evidence="1">Multi-pass membrane protein</topology>
    </subcellularLocation>
</comment>
<dbReference type="SUPFAM" id="SSF81324">
    <property type="entry name" value="Voltage-gated potassium channels"/>
    <property type="match status" value="1"/>
</dbReference>
<feature type="domain" description="RCK N-terminal" evidence="8">
    <location>
        <begin position="311"/>
        <end position="460"/>
    </location>
</feature>
<evidence type="ECO:0000256" key="3">
    <source>
        <dbReference type="ARBA" id="ARBA00022692"/>
    </source>
</evidence>
<reference evidence="9" key="2">
    <citation type="submission" date="2023-06" db="EMBL/GenBank/DDBJ databases">
        <authorList>
            <person name="Ma L."/>
            <person name="Liu K.-W."/>
            <person name="Li Z."/>
            <person name="Hsiao Y.-Y."/>
            <person name="Qi Y."/>
            <person name="Fu T."/>
            <person name="Tang G."/>
            <person name="Zhang D."/>
            <person name="Sun W.-H."/>
            <person name="Liu D.-K."/>
            <person name="Li Y."/>
            <person name="Chen G.-Z."/>
            <person name="Liu X.-D."/>
            <person name="Liao X.-Y."/>
            <person name="Jiang Y.-T."/>
            <person name="Yu X."/>
            <person name="Hao Y."/>
            <person name="Huang J."/>
            <person name="Zhao X.-W."/>
            <person name="Ke S."/>
            <person name="Chen Y.-Y."/>
            <person name="Wu W.-L."/>
            <person name="Hsu J.-L."/>
            <person name="Lin Y.-F."/>
            <person name="Huang M.-D."/>
            <person name="Li C.-Y."/>
            <person name="Huang L."/>
            <person name="Wang Z.-W."/>
            <person name="Zhao X."/>
            <person name="Zhong W.-Y."/>
            <person name="Peng D.-H."/>
            <person name="Ahmad S."/>
            <person name="Lan S."/>
            <person name="Zhang J.-S."/>
            <person name="Tsai W.-C."/>
            <person name="Van De Peer Y."/>
            <person name="Liu Z.-J."/>
        </authorList>
    </citation>
    <scope>NUCLEOTIDE SEQUENCE</scope>
    <source>
        <strain evidence="9">CP</strain>
        <tissue evidence="9">Leaves</tissue>
    </source>
</reference>
<keyword evidence="3 7" id="KW-0812">Transmembrane</keyword>
<feature type="compositionally biased region" description="Basic and acidic residues" evidence="6">
    <location>
        <begin position="562"/>
        <end position="574"/>
    </location>
</feature>
<feature type="compositionally biased region" description="Polar residues" evidence="6">
    <location>
        <begin position="1"/>
        <end position="10"/>
    </location>
</feature>
<dbReference type="EMBL" id="JAUJYO010000008">
    <property type="protein sequence ID" value="KAK1310763.1"/>
    <property type="molecule type" value="Genomic_DNA"/>
</dbReference>
<organism evidence="9 10">
    <name type="scientific">Acorus calamus</name>
    <name type="common">Sweet flag</name>
    <dbReference type="NCBI Taxonomy" id="4465"/>
    <lineage>
        <taxon>Eukaryota</taxon>
        <taxon>Viridiplantae</taxon>
        <taxon>Streptophyta</taxon>
        <taxon>Embryophyta</taxon>
        <taxon>Tracheophyta</taxon>
        <taxon>Spermatophyta</taxon>
        <taxon>Magnoliopsida</taxon>
        <taxon>Liliopsida</taxon>
        <taxon>Acoraceae</taxon>
        <taxon>Acorus</taxon>
    </lineage>
</organism>
<sequence length="875" mass="98763">MISLVQSGLSWSPPRHPRRRRNSSTVAPFRFWGSRCSMSQNRRFGMAGVGKQGDSFQRRLFITDTTAVSYVLKCRSLNNDSICRPAKRDDEVLGQCSMGSTLRVSRDGTIFSVSHYMKVLKISLGFMSSYLFYRLTWLNPVRQLLKIIPALSPCISGAFNTAGLPFACISNSVNKPTPLNLDVSLPSLQDIRWNISRLYYLFNIQLERNIGLFLIALLAACFSFVMIGGFLFYKYRSSKHSLEDCFWDAWACLCSSSTHLRQKTRIERIIGLILALWGILFYTRLLSTMSEQFRNNMQKIREGAQMQVLESDHIIICGVNSHLAFILKQLNQYHEFAVRLGTATSRKQRILLLSDLPRKQIDKLGDTVARDLKHLDLLTKSCSLSLTKSFERAAANKARSIIILPTKSDRYEVDTDAFLSVLALQPLPKMASIPAIVEVSNATTCQLLKSVSGLKVEPVEMVASKLFVQCSRQRGLIKIYKHLLNYRKNVFNLCHFPTLAGLKYKHVRRGFQEAVVCGLYRGGQVYFHPDDDGEIRQTDKLLFIAPVYGKRKPEITPPDAVEENHDSSNLEVRGDNASSTNQTAALEKLRINSIMKRPLKPSSKTSDWNLGPKECILMLGWRPNVNEMIQEYDSYLGPGSRVEILSNISIAERNSIATRMGQSKLKNIKVSHREGNPLDYDILTESILNLKKSLKDGKDIPFSISVISDRDMLVGDPSRADKHSAYTLLLAETICKKHGIKVENFVGEIVDTKLAKQITRIKPSLAFIGTEEILSLVTAQVAESSELNEVWKDILNAEGDEIYVKDICLYMKAGENPSFYELSERANLRREVAIGYVKNNKKVLNPNPKTEQLSLEMTDSLIVISEFEGEQPIIV</sequence>
<keyword evidence="10" id="KW-1185">Reference proteome</keyword>
<comment type="similarity">
    <text evidence="2">Belongs to the castor/pollux (TC 1.A.1.23) family.</text>
</comment>
<reference evidence="9" key="1">
    <citation type="journal article" date="2023" name="Nat. Commun.">
        <title>Diploid and tetraploid genomes of Acorus and the evolution of monocots.</title>
        <authorList>
            <person name="Ma L."/>
            <person name="Liu K.W."/>
            <person name="Li Z."/>
            <person name="Hsiao Y.Y."/>
            <person name="Qi Y."/>
            <person name="Fu T."/>
            <person name="Tang G.D."/>
            <person name="Zhang D."/>
            <person name="Sun W.H."/>
            <person name="Liu D.K."/>
            <person name="Li Y."/>
            <person name="Chen G.Z."/>
            <person name="Liu X.D."/>
            <person name="Liao X.Y."/>
            <person name="Jiang Y.T."/>
            <person name="Yu X."/>
            <person name="Hao Y."/>
            <person name="Huang J."/>
            <person name="Zhao X.W."/>
            <person name="Ke S."/>
            <person name="Chen Y.Y."/>
            <person name="Wu W.L."/>
            <person name="Hsu J.L."/>
            <person name="Lin Y.F."/>
            <person name="Huang M.D."/>
            <person name="Li C.Y."/>
            <person name="Huang L."/>
            <person name="Wang Z.W."/>
            <person name="Zhao X."/>
            <person name="Zhong W.Y."/>
            <person name="Peng D.H."/>
            <person name="Ahmad S."/>
            <person name="Lan S."/>
            <person name="Zhang J.S."/>
            <person name="Tsai W.C."/>
            <person name="Van de Peer Y."/>
            <person name="Liu Z.J."/>
        </authorList>
    </citation>
    <scope>NUCLEOTIDE SEQUENCE</scope>
    <source>
        <strain evidence="9">CP</strain>
    </source>
</reference>
<dbReference type="GO" id="GO:0016020">
    <property type="term" value="C:membrane"/>
    <property type="evidence" value="ECO:0007669"/>
    <property type="project" value="UniProtKB-SubCell"/>
</dbReference>
<evidence type="ECO:0000313" key="10">
    <source>
        <dbReference type="Proteomes" id="UP001180020"/>
    </source>
</evidence>
<evidence type="ECO:0000256" key="2">
    <source>
        <dbReference type="ARBA" id="ARBA00008577"/>
    </source>
</evidence>
<name>A0AAV9EEJ6_ACOCL</name>
<keyword evidence="5 7" id="KW-0472">Membrane</keyword>
<evidence type="ECO:0000256" key="7">
    <source>
        <dbReference type="SAM" id="Phobius"/>
    </source>
</evidence>
<protein>
    <submittedName>
        <fullName evidence="9">Ion channel POLLUX-like 2</fullName>
    </submittedName>
</protein>
<dbReference type="InterPro" id="IPR044849">
    <property type="entry name" value="CASTOR/POLLUX/SYM8-like"/>
</dbReference>
<dbReference type="AlphaFoldDB" id="A0AAV9EEJ6"/>
<evidence type="ECO:0000259" key="8">
    <source>
        <dbReference type="PROSITE" id="PS51201"/>
    </source>
</evidence>
<feature type="region of interest" description="Disordered" evidence="6">
    <location>
        <begin position="1"/>
        <end position="23"/>
    </location>
</feature>
<accession>A0AAV9EEJ6</accession>
<evidence type="ECO:0000256" key="4">
    <source>
        <dbReference type="ARBA" id="ARBA00022989"/>
    </source>
</evidence>
<evidence type="ECO:0000256" key="6">
    <source>
        <dbReference type="SAM" id="MobiDB-lite"/>
    </source>
</evidence>
<dbReference type="InterPro" id="IPR010420">
    <property type="entry name" value="CASTOR/POLLUX/SYM8_dom"/>
</dbReference>
<feature type="region of interest" description="Disordered" evidence="6">
    <location>
        <begin position="554"/>
        <end position="581"/>
    </location>
</feature>
<dbReference type="Gene3D" id="3.40.50.720">
    <property type="entry name" value="NAD(P)-binding Rossmann-like Domain"/>
    <property type="match status" value="1"/>
</dbReference>
<evidence type="ECO:0000313" key="9">
    <source>
        <dbReference type="EMBL" id="KAK1310763.1"/>
    </source>
</evidence>
<dbReference type="Proteomes" id="UP001180020">
    <property type="component" value="Unassembled WGS sequence"/>
</dbReference>
<feature type="transmembrane region" description="Helical" evidence="7">
    <location>
        <begin position="210"/>
        <end position="233"/>
    </location>
</feature>
<dbReference type="InterPro" id="IPR003148">
    <property type="entry name" value="RCK_N"/>
</dbReference>
<dbReference type="PANTHER" id="PTHR31563">
    <property type="entry name" value="ION CHANNEL POLLUX-RELATED"/>
    <property type="match status" value="1"/>
</dbReference>
<dbReference type="PROSITE" id="PS51201">
    <property type="entry name" value="RCK_N"/>
    <property type="match status" value="1"/>
</dbReference>
<gene>
    <name evidence="9" type="ORF">QJS10_CPA08g00230</name>
</gene>
<comment type="caution">
    <text evidence="9">The sequence shown here is derived from an EMBL/GenBank/DDBJ whole genome shotgun (WGS) entry which is preliminary data.</text>
</comment>
<dbReference type="Pfam" id="PF06241">
    <property type="entry name" value="Castor_Poll_mid"/>
    <property type="match status" value="1"/>
</dbReference>
<feature type="transmembrane region" description="Helical" evidence="7">
    <location>
        <begin position="269"/>
        <end position="287"/>
    </location>
</feature>
<dbReference type="PANTHER" id="PTHR31563:SF13">
    <property type="entry name" value="ION CHANNEL POLLUX-LIKE 1-RELATED"/>
    <property type="match status" value="1"/>
</dbReference>
<evidence type="ECO:0000256" key="5">
    <source>
        <dbReference type="ARBA" id="ARBA00023136"/>
    </source>
</evidence>
<proteinExistence type="inferred from homology"/>
<dbReference type="GO" id="GO:0006813">
    <property type="term" value="P:potassium ion transport"/>
    <property type="evidence" value="ECO:0007669"/>
    <property type="project" value="InterPro"/>
</dbReference>
<keyword evidence="4 7" id="KW-1133">Transmembrane helix</keyword>
<evidence type="ECO:0000256" key="1">
    <source>
        <dbReference type="ARBA" id="ARBA00004141"/>
    </source>
</evidence>